<sequence>NTEFVAVVMSGELGGYGFTVLKTGAESRSLNVTLENLLESLKDEMESRFGGTAVYGGSRV</sequence>
<proteinExistence type="predicted"/>
<name>A0ACC3DU80_9PEZI</name>
<organism evidence="1 2">
    <name type="scientific">Coniosporium uncinatum</name>
    <dbReference type="NCBI Taxonomy" id="93489"/>
    <lineage>
        <taxon>Eukaryota</taxon>
        <taxon>Fungi</taxon>
        <taxon>Dikarya</taxon>
        <taxon>Ascomycota</taxon>
        <taxon>Pezizomycotina</taxon>
        <taxon>Dothideomycetes</taxon>
        <taxon>Dothideomycetes incertae sedis</taxon>
        <taxon>Coniosporium</taxon>
    </lineage>
</organism>
<dbReference type="Proteomes" id="UP001186974">
    <property type="component" value="Unassembled WGS sequence"/>
</dbReference>
<dbReference type="EMBL" id="JAWDJW010000634">
    <property type="protein sequence ID" value="KAK3080299.1"/>
    <property type="molecule type" value="Genomic_DNA"/>
</dbReference>
<comment type="caution">
    <text evidence="1">The sequence shown here is derived from an EMBL/GenBank/DDBJ whole genome shotgun (WGS) entry which is preliminary data.</text>
</comment>
<accession>A0ACC3DU80</accession>
<protein>
    <submittedName>
        <fullName evidence="1">Uncharacterized protein</fullName>
    </submittedName>
</protein>
<gene>
    <name evidence="1" type="ORF">LTS18_002620</name>
</gene>
<evidence type="ECO:0000313" key="2">
    <source>
        <dbReference type="Proteomes" id="UP001186974"/>
    </source>
</evidence>
<evidence type="ECO:0000313" key="1">
    <source>
        <dbReference type="EMBL" id="KAK3080299.1"/>
    </source>
</evidence>
<reference evidence="1" key="1">
    <citation type="submission" date="2024-09" db="EMBL/GenBank/DDBJ databases">
        <title>Black Yeasts Isolated from many extreme environments.</title>
        <authorList>
            <person name="Coleine C."/>
            <person name="Stajich J.E."/>
            <person name="Selbmann L."/>
        </authorList>
    </citation>
    <scope>NUCLEOTIDE SEQUENCE</scope>
    <source>
        <strain evidence="1">CCFEE 5737</strain>
    </source>
</reference>
<feature type="non-terminal residue" evidence="1">
    <location>
        <position position="1"/>
    </location>
</feature>
<keyword evidence="2" id="KW-1185">Reference proteome</keyword>